<gene>
    <name evidence="7" type="ORF">A3770_19p83090</name>
</gene>
<dbReference type="GO" id="GO:0005829">
    <property type="term" value="C:cytosol"/>
    <property type="evidence" value="ECO:0007669"/>
    <property type="project" value="TreeGrafter"/>
</dbReference>
<dbReference type="AlphaFoldDB" id="A0A5B8MZQ1"/>
<accession>A0A5B8MZQ1</accession>
<protein>
    <recommendedName>
        <fullName evidence="5">Molybdopterin biosynthesis protein CNX1</fullName>
    </recommendedName>
    <alternativeName>
        <fullName evidence="5">Molybdenum cofactor biosynthesis enzyme CNX1</fullName>
    </alternativeName>
    <domain>
        <recommendedName>
            <fullName evidence="5">Molybdopterin molybdenumtransferase</fullName>
            <shortName evidence="5">MPT Mo-transferase</shortName>
            <ecNumber evidence="5">2.10.1.1</ecNumber>
        </recommendedName>
        <alternativeName>
            <fullName evidence="5">Domain E</fullName>
        </alternativeName>
    </domain>
    <domain>
        <recommendedName>
            <fullName evidence="5">Molybdopterin adenylyltransferase</fullName>
            <shortName evidence="5">MPT adenylyltransferase</shortName>
            <ecNumber evidence="5">2.7.7.75</ecNumber>
        </recommendedName>
        <alternativeName>
            <fullName evidence="5">Domain G</fullName>
        </alternativeName>
    </domain>
</protein>
<dbReference type="EC" id="2.10.1.1" evidence="5"/>
<dbReference type="InterPro" id="IPR036688">
    <property type="entry name" value="MoeA_C_domain_IV_sf"/>
</dbReference>
<dbReference type="UniPathway" id="UPA00344"/>
<dbReference type="GO" id="GO:0005524">
    <property type="term" value="F:ATP binding"/>
    <property type="evidence" value="ECO:0007669"/>
    <property type="project" value="UniProtKB-UniRule"/>
</dbReference>
<dbReference type="PANTHER" id="PTHR10192:SF5">
    <property type="entry name" value="GEPHYRIN"/>
    <property type="match status" value="1"/>
</dbReference>
<dbReference type="Pfam" id="PF00994">
    <property type="entry name" value="MoCF_biosynth"/>
    <property type="match status" value="1"/>
</dbReference>
<dbReference type="InterPro" id="IPR005110">
    <property type="entry name" value="MoeA_linker/N"/>
</dbReference>
<dbReference type="FunFam" id="3.40.980.10:FF:000001">
    <property type="entry name" value="Molybdopterin molybdenumtransferase"/>
    <property type="match status" value="1"/>
</dbReference>
<dbReference type="SUPFAM" id="SSF53218">
    <property type="entry name" value="Molybdenum cofactor biosynthesis proteins"/>
    <property type="match status" value="1"/>
</dbReference>
<dbReference type="InterPro" id="IPR008284">
    <property type="entry name" value="MoCF_biosynth_CS"/>
</dbReference>
<dbReference type="GO" id="GO:0006777">
    <property type="term" value="P:Mo-molybdopterin cofactor biosynthetic process"/>
    <property type="evidence" value="ECO:0007669"/>
    <property type="project" value="UniProtKB-UniRule"/>
</dbReference>
<dbReference type="Proteomes" id="UP000316726">
    <property type="component" value="Chromosome 19"/>
</dbReference>
<proteinExistence type="inferred from homology"/>
<dbReference type="SMART" id="SM00852">
    <property type="entry name" value="MoCF_biosynth"/>
    <property type="match status" value="1"/>
</dbReference>
<dbReference type="Pfam" id="PF03453">
    <property type="entry name" value="MoeA_N"/>
    <property type="match status" value="1"/>
</dbReference>
<comment type="similarity">
    <text evidence="5">Belongs to the MoeA family.</text>
</comment>
<evidence type="ECO:0000256" key="3">
    <source>
        <dbReference type="ARBA" id="ARBA00008339"/>
    </source>
</evidence>
<reference evidence="7 8" key="1">
    <citation type="submission" date="2018-07" db="EMBL/GenBank/DDBJ databases">
        <title>The complete nuclear genome of the prasinophyte Chloropicon primus (CCMP1205).</title>
        <authorList>
            <person name="Pombert J.-F."/>
            <person name="Otis C."/>
            <person name="Turmel M."/>
            <person name="Lemieux C."/>
        </authorList>
    </citation>
    <scope>NUCLEOTIDE SEQUENCE [LARGE SCALE GENOMIC DNA]</scope>
    <source>
        <strain evidence="7 8">CCMP1205</strain>
    </source>
</reference>
<comment type="catalytic activity">
    <reaction evidence="5">
        <text>adenylyl-molybdopterin + molybdate = Mo-molybdopterin + AMP + H(+)</text>
        <dbReference type="Rhea" id="RHEA:35047"/>
        <dbReference type="ChEBI" id="CHEBI:15378"/>
        <dbReference type="ChEBI" id="CHEBI:36264"/>
        <dbReference type="ChEBI" id="CHEBI:62727"/>
        <dbReference type="ChEBI" id="CHEBI:71302"/>
        <dbReference type="ChEBI" id="CHEBI:456215"/>
    </reaction>
</comment>
<dbReference type="Gene3D" id="3.40.980.10">
    <property type="entry name" value="MoaB/Mog-like domain"/>
    <property type="match status" value="1"/>
</dbReference>
<evidence type="ECO:0000256" key="5">
    <source>
        <dbReference type="RuleBase" id="RU365090"/>
    </source>
</evidence>
<dbReference type="SUPFAM" id="SSF63882">
    <property type="entry name" value="MoeA N-terminal region -like"/>
    <property type="match status" value="1"/>
</dbReference>
<keyword evidence="5" id="KW-0500">Molybdenum</keyword>
<dbReference type="Gene3D" id="2.170.190.11">
    <property type="entry name" value="Molybdopterin biosynthesis moea protein, domain 3"/>
    <property type="match status" value="1"/>
</dbReference>
<evidence type="ECO:0000313" key="7">
    <source>
        <dbReference type="EMBL" id="QDZ25791.1"/>
    </source>
</evidence>
<name>A0A5B8MZQ1_9CHLO</name>
<keyword evidence="5" id="KW-0808">Transferase</keyword>
<dbReference type="STRING" id="1764295.A0A5B8MZQ1"/>
<organism evidence="7 8">
    <name type="scientific">Chloropicon primus</name>
    <dbReference type="NCBI Taxonomy" id="1764295"/>
    <lineage>
        <taxon>Eukaryota</taxon>
        <taxon>Viridiplantae</taxon>
        <taxon>Chlorophyta</taxon>
        <taxon>Chloropicophyceae</taxon>
        <taxon>Chloropicales</taxon>
        <taxon>Chloropicaceae</taxon>
        <taxon>Chloropicon</taxon>
    </lineage>
</organism>
<comment type="pathway">
    <text evidence="1 5">Cofactor biosynthesis; molybdopterin biosynthesis.</text>
</comment>
<comment type="similarity">
    <text evidence="2">In the N-terminal section; belongs to the MoaB/Mog family.</text>
</comment>
<dbReference type="GO" id="GO:0061598">
    <property type="term" value="F:molybdopterin adenylyltransferase activity"/>
    <property type="evidence" value="ECO:0007669"/>
    <property type="project" value="UniProtKB-UniRule"/>
</dbReference>
<dbReference type="InterPro" id="IPR001453">
    <property type="entry name" value="MoaB/Mog_dom"/>
</dbReference>
<dbReference type="InterPro" id="IPR005111">
    <property type="entry name" value="MoeA_C_domain_IV"/>
</dbReference>
<comment type="function">
    <text evidence="5">Catalyzes two steps in the biosynthesis of the molybdenum cofactor. In the first step, molybdopterin is adenylated. Subsequently, molybdate is inserted into adenylated molybdopterin and AMP is released.</text>
</comment>
<dbReference type="NCBIfam" id="NF045515">
    <property type="entry name" value="Glp_gephyrin"/>
    <property type="match status" value="1"/>
</dbReference>
<dbReference type="InterPro" id="IPR036425">
    <property type="entry name" value="MoaB/Mog-like_dom_sf"/>
</dbReference>
<dbReference type="EC" id="2.7.7.75" evidence="5"/>
<dbReference type="GO" id="GO:0046872">
    <property type="term" value="F:metal ion binding"/>
    <property type="evidence" value="ECO:0007669"/>
    <property type="project" value="UniProtKB-UniRule"/>
</dbReference>
<evidence type="ECO:0000313" key="8">
    <source>
        <dbReference type="Proteomes" id="UP000316726"/>
    </source>
</evidence>
<dbReference type="CDD" id="cd00887">
    <property type="entry name" value="MoeA"/>
    <property type="match status" value="1"/>
</dbReference>
<dbReference type="EMBL" id="CP031052">
    <property type="protein sequence ID" value="QDZ25791.1"/>
    <property type="molecule type" value="Genomic_DNA"/>
</dbReference>
<dbReference type="OrthoDB" id="4349954at2759"/>
<evidence type="ECO:0000256" key="4">
    <source>
        <dbReference type="ARBA" id="ARBA00023150"/>
    </source>
</evidence>
<dbReference type="Pfam" id="PF03454">
    <property type="entry name" value="MoeA_C"/>
    <property type="match status" value="1"/>
</dbReference>
<dbReference type="GO" id="GO:0061599">
    <property type="term" value="F:molybdopterin molybdotransferase activity"/>
    <property type="evidence" value="ECO:0007669"/>
    <property type="project" value="UniProtKB-UniRule"/>
</dbReference>
<dbReference type="InterPro" id="IPR036135">
    <property type="entry name" value="MoeA_linker/N_sf"/>
</dbReference>
<dbReference type="PROSITE" id="PS01079">
    <property type="entry name" value="MOCF_BIOSYNTHESIS_2"/>
    <property type="match status" value="1"/>
</dbReference>
<dbReference type="InterPro" id="IPR038987">
    <property type="entry name" value="MoeA-like"/>
</dbReference>
<evidence type="ECO:0000256" key="2">
    <source>
        <dbReference type="ARBA" id="ARBA00007589"/>
    </source>
</evidence>
<dbReference type="PANTHER" id="PTHR10192">
    <property type="entry name" value="MOLYBDOPTERIN BIOSYNTHESIS PROTEIN"/>
    <property type="match status" value="1"/>
</dbReference>
<keyword evidence="8" id="KW-1185">Reference proteome</keyword>
<sequence>MGYDTPAALYKMVPVEEALEKVLSEVRSTKASFQCGISQCVGHVLDQDVVAPAAIPDKALSIMDGFAVQAGDDTKEFAVVGENRAGNVDDDLVVSKGGCCYITTGSPLPRGSDAVVMIEDTKTSTAADGKRVMEVLGDAVKNMAVGHNVRQIGSDMALGEVVLGKGKLLESADIGILASLGFQSVAVVSKPLAAFMSTGDEVVDVGTGREASRKGRHQIYDANRPVLLSCAQPYCSEVMDLGITGDDQARLELSFQKAVDNNVDVLVTSGGVSMGDSDLIKPILEQKGKVHFGKVMMKPGKPLTFATVEGREKGRKLLVFGLPGNPVSSFVTFNLVVVPALRKLAGWTNPRLRRMGVRTADKIAMDPKRPEYHRVTLSLPPLDPFSYGCKDEDNGNKCSEPLVLVAHSTGFQRSSRLLSLRSANGLVEVPQGSGHIPAGATVSCLLIKGGDFF</sequence>
<comment type="similarity">
    <text evidence="3">In the C-terminal section; belongs to the MoeA family.</text>
</comment>
<keyword evidence="5" id="KW-0479">Metal-binding</keyword>
<dbReference type="SUPFAM" id="SSF63867">
    <property type="entry name" value="MoeA C-terminal domain-like"/>
    <property type="match status" value="1"/>
</dbReference>
<comment type="cofactor">
    <cofactor evidence="5">
        <name>Mg(2+)</name>
        <dbReference type="ChEBI" id="CHEBI:18420"/>
    </cofactor>
</comment>
<dbReference type="Gene3D" id="3.90.105.10">
    <property type="entry name" value="Molybdopterin biosynthesis moea protein, domain 2"/>
    <property type="match status" value="1"/>
</dbReference>
<evidence type="ECO:0000259" key="6">
    <source>
        <dbReference type="SMART" id="SM00852"/>
    </source>
</evidence>
<keyword evidence="5" id="KW-0460">Magnesium</keyword>
<evidence type="ECO:0000256" key="1">
    <source>
        <dbReference type="ARBA" id="ARBA00005046"/>
    </source>
</evidence>
<feature type="domain" description="MoaB/Mog" evidence="6">
    <location>
        <begin position="194"/>
        <end position="343"/>
    </location>
</feature>
<comment type="catalytic activity">
    <reaction evidence="5">
        <text>molybdopterin + ATP + H(+) = adenylyl-molybdopterin + diphosphate</text>
        <dbReference type="Rhea" id="RHEA:31331"/>
        <dbReference type="ChEBI" id="CHEBI:15378"/>
        <dbReference type="ChEBI" id="CHEBI:30616"/>
        <dbReference type="ChEBI" id="CHEBI:33019"/>
        <dbReference type="ChEBI" id="CHEBI:58698"/>
        <dbReference type="ChEBI" id="CHEBI:62727"/>
    </reaction>
</comment>
<dbReference type="FunFam" id="2.170.190.11:FF:000001">
    <property type="entry name" value="Molybdopterin molybdenumtransferase"/>
    <property type="match status" value="1"/>
</dbReference>
<keyword evidence="4 5" id="KW-0501">Molybdenum cofactor biosynthesis</keyword>
<dbReference type="Gene3D" id="2.40.340.10">
    <property type="entry name" value="MoeA, C-terminal, domain IV"/>
    <property type="match status" value="1"/>
</dbReference>